<evidence type="ECO:0000313" key="3">
    <source>
        <dbReference type="EMBL" id="CAB4930752.1"/>
    </source>
</evidence>
<reference evidence="3" key="1">
    <citation type="submission" date="2020-05" db="EMBL/GenBank/DDBJ databases">
        <authorList>
            <person name="Chiriac C."/>
            <person name="Salcher M."/>
            <person name="Ghai R."/>
            <person name="Kavagutti S V."/>
        </authorList>
    </citation>
    <scope>NUCLEOTIDE SEQUENCE</scope>
</reference>
<name>A0A6J7IK99_9ZZZZ</name>
<dbReference type="AlphaFoldDB" id="A0A6J7IK99"/>
<evidence type="ECO:0000256" key="1">
    <source>
        <dbReference type="SAM" id="MobiDB-lite"/>
    </source>
</evidence>
<dbReference type="InterPro" id="IPR001387">
    <property type="entry name" value="Cro/C1-type_HTH"/>
</dbReference>
<proteinExistence type="predicted"/>
<dbReference type="PROSITE" id="PS50943">
    <property type="entry name" value="HTH_CROC1"/>
    <property type="match status" value="1"/>
</dbReference>
<dbReference type="Pfam" id="PF13560">
    <property type="entry name" value="HTH_31"/>
    <property type="match status" value="1"/>
</dbReference>
<organism evidence="3">
    <name type="scientific">freshwater metagenome</name>
    <dbReference type="NCBI Taxonomy" id="449393"/>
    <lineage>
        <taxon>unclassified sequences</taxon>
        <taxon>metagenomes</taxon>
        <taxon>ecological metagenomes</taxon>
    </lineage>
</organism>
<feature type="compositionally biased region" description="Low complexity" evidence="1">
    <location>
        <begin position="141"/>
        <end position="156"/>
    </location>
</feature>
<feature type="domain" description="HTH cro/C1-type" evidence="2">
    <location>
        <begin position="18"/>
        <end position="47"/>
    </location>
</feature>
<dbReference type="Gene3D" id="1.10.260.40">
    <property type="entry name" value="lambda repressor-like DNA-binding domains"/>
    <property type="match status" value="1"/>
</dbReference>
<gene>
    <name evidence="3" type="ORF">UFOPK3472_04072</name>
</gene>
<feature type="compositionally biased region" description="Pro residues" evidence="1">
    <location>
        <begin position="120"/>
        <end position="131"/>
    </location>
</feature>
<dbReference type="EMBL" id="CAFBLX010000470">
    <property type="protein sequence ID" value="CAB4930752.1"/>
    <property type="molecule type" value="Genomic_DNA"/>
</dbReference>
<dbReference type="InterPro" id="IPR010982">
    <property type="entry name" value="Lambda_DNA-bd_dom_sf"/>
</dbReference>
<sequence>MTTNDHEPTGRDRLAAAIRGRLNALGLSQRDAADRAGVSPRTLSHIEIAAGPTPAGRTLARIDDALMWPHTTATRLLHNTAAPAHTGTDLYTRADVELHTELAFALARASFRGTPTTPLRLPPAPPTPPDTTPSDAWSTSLTAAPPRPANTTTRLTSPATDNDL</sequence>
<dbReference type="SMART" id="SM00530">
    <property type="entry name" value="HTH_XRE"/>
    <property type="match status" value="1"/>
</dbReference>
<accession>A0A6J7IK99</accession>
<dbReference type="CDD" id="cd00093">
    <property type="entry name" value="HTH_XRE"/>
    <property type="match status" value="1"/>
</dbReference>
<protein>
    <submittedName>
        <fullName evidence="3">Unannotated protein</fullName>
    </submittedName>
</protein>
<dbReference type="GO" id="GO:0003677">
    <property type="term" value="F:DNA binding"/>
    <property type="evidence" value="ECO:0007669"/>
    <property type="project" value="InterPro"/>
</dbReference>
<feature type="region of interest" description="Disordered" evidence="1">
    <location>
        <begin position="113"/>
        <end position="164"/>
    </location>
</feature>
<dbReference type="SUPFAM" id="SSF47413">
    <property type="entry name" value="lambda repressor-like DNA-binding domains"/>
    <property type="match status" value="1"/>
</dbReference>
<evidence type="ECO:0000259" key="2">
    <source>
        <dbReference type="PROSITE" id="PS50943"/>
    </source>
</evidence>